<name>X1JZT4_9ZZZZ</name>
<evidence type="ECO:0000313" key="1">
    <source>
        <dbReference type="EMBL" id="GAH99747.1"/>
    </source>
</evidence>
<sequence length="90" mass="9530">MAKPFIAVFNVGPKTINKGEEVTFIWQIVNSTTRHLTDKGGIGPAGAWVTKPTSTKTYTLTAGNPEGTVNKKQTVTVIQPPAPPPPPPPP</sequence>
<dbReference type="AlphaFoldDB" id="X1JZT4"/>
<gene>
    <name evidence="1" type="ORF">S03H2_71138</name>
</gene>
<organism evidence="1">
    <name type="scientific">marine sediment metagenome</name>
    <dbReference type="NCBI Taxonomy" id="412755"/>
    <lineage>
        <taxon>unclassified sequences</taxon>
        <taxon>metagenomes</taxon>
        <taxon>ecological metagenomes</taxon>
    </lineage>
</organism>
<accession>X1JZT4</accession>
<protein>
    <recommendedName>
        <fullName evidence="2">CARDB domain-containing protein</fullName>
    </recommendedName>
</protein>
<comment type="caution">
    <text evidence="1">The sequence shown here is derived from an EMBL/GenBank/DDBJ whole genome shotgun (WGS) entry which is preliminary data.</text>
</comment>
<reference evidence="1" key="1">
    <citation type="journal article" date="2014" name="Front. Microbiol.">
        <title>High frequency of phylogenetically diverse reductive dehalogenase-homologous genes in deep subseafloor sedimentary metagenomes.</title>
        <authorList>
            <person name="Kawai M."/>
            <person name="Futagami T."/>
            <person name="Toyoda A."/>
            <person name="Takaki Y."/>
            <person name="Nishi S."/>
            <person name="Hori S."/>
            <person name="Arai W."/>
            <person name="Tsubouchi T."/>
            <person name="Morono Y."/>
            <person name="Uchiyama I."/>
            <person name="Ito T."/>
            <person name="Fujiyama A."/>
            <person name="Inagaki F."/>
            <person name="Takami H."/>
        </authorList>
    </citation>
    <scope>NUCLEOTIDE SEQUENCE</scope>
    <source>
        <strain evidence="1">Expedition CK06-06</strain>
    </source>
</reference>
<feature type="non-terminal residue" evidence="1">
    <location>
        <position position="90"/>
    </location>
</feature>
<proteinExistence type="predicted"/>
<evidence type="ECO:0008006" key="2">
    <source>
        <dbReference type="Google" id="ProtNLM"/>
    </source>
</evidence>
<dbReference type="EMBL" id="BARU01047494">
    <property type="protein sequence ID" value="GAH99747.1"/>
    <property type="molecule type" value="Genomic_DNA"/>
</dbReference>